<protein>
    <submittedName>
        <fullName evidence="1">Uncharacterized protein</fullName>
    </submittedName>
</protein>
<organism evidence="1 2">
    <name type="scientific">Mycobacterium phage Blue7</name>
    <dbReference type="NCBI Taxonomy" id="1089117"/>
    <lineage>
        <taxon>Viruses</taxon>
        <taxon>Duplodnaviria</taxon>
        <taxon>Heunggongvirae</taxon>
        <taxon>Uroviricota</taxon>
        <taxon>Caudoviricetes</taxon>
        <taxon>Gladiatorvirus</taxon>
        <taxon>Gladiatorvirus hammer</taxon>
    </lineage>
</organism>
<dbReference type="Proteomes" id="UP000007316">
    <property type="component" value="Segment"/>
</dbReference>
<dbReference type="RefSeq" id="YP_009014569.1">
    <property type="nucleotide sequence ID" value="NC_023713.1"/>
</dbReference>
<name>G8I6C2_9CAUD</name>
<dbReference type="EMBL" id="JN698999">
    <property type="protein sequence ID" value="AER48266.1"/>
    <property type="molecule type" value="Genomic_DNA"/>
</dbReference>
<dbReference type="GeneID" id="18562409"/>
<dbReference type="KEGG" id="vg:18562409"/>
<reference evidence="1 2" key="1">
    <citation type="journal article" date="2012" name="J. Virol.">
        <title>Complete Genome Sequences of 138 Mycobacteriophages.</title>
        <authorList>
            <consortium name="the Science Education Alliance Phage Hunters Advancing Genomics and Evolutionary Science Program"/>
            <consortium name="the KwaZulu-Natal Research Institute for Tuberculosis and HIV Mycobacterial Genetics Course Students"/>
            <consortium name="the Phage Hunters Integrating Research and Education Program"/>
            <person name="Hatfull G.F."/>
        </authorList>
    </citation>
    <scope>NUCLEOTIDE SEQUENCE [LARGE SCALE GENOMIC DNA]</scope>
</reference>
<accession>G8I6C2</accession>
<dbReference type="Pfam" id="PF23886">
    <property type="entry name" value="DUF7239"/>
    <property type="match status" value="1"/>
</dbReference>
<sequence>MMKDPREANLPKWAQKLLHQERQERSIAERRLEEQKATTEKSNVWYGDYTNPVYVPQRFKFPEKFHFSTTGSDDLRDEFQVQLLDDGMLEISGGRSLVIHPRVSNVINVQLEAR</sequence>
<evidence type="ECO:0000313" key="2">
    <source>
        <dbReference type="Proteomes" id="UP000007316"/>
    </source>
</evidence>
<dbReference type="OrthoDB" id="15957at10239"/>
<dbReference type="InterPro" id="IPR055663">
    <property type="entry name" value="DUF7239"/>
</dbReference>
<evidence type="ECO:0000313" key="1">
    <source>
        <dbReference type="EMBL" id="AER48266.1"/>
    </source>
</evidence>
<gene>
    <name evidence="1" type="primary">81</name>
    <name evidence="1" type="ORF">BLUE7_81</name>
</gene>
<proteinExistence type="predicted"/>